<gene>
    <name evidence="1" type="ORF">CDAR_68121</name>
</gene>
<proteinExistence type="predicted"/>
<dbReference type="AlphaFoldDB" id="A0AAV4VRT7"/>
<sequence length="147" mass="16260">MPVIDKFWISSRLLTVLPSLPPPPSPLNVPPNTAGVSFGLKGRLRLRSSIVTRLAKLKWGSIAEGCANWIVVFPLSDYRCENLPDLFEKVAGYTQQSVAAGDTKREEILLNTISSEGKIQMMIHFLNGQNHHLLEGSRSNIVTHTPD</sequence>
<dbReference type="EMBL" id="BPLQ01013561">
    <property type="protein sequence ID" value="GIY73117.1"/>
    <property type="molecule type" value="Genomic_DNA"/>
</dbReference>
<reference evidence="1 2" key="1">
    <citation type="submission" date="2021-06" db="EMBL/GenBank/DDBJ databases">
        <title>Caerostris darwini draft genome.</title>
        <authorList>
            <person name="Kono N."/>
            <person name="Arakawa K."/>
        </authorList>
    </citation>
    <scope>NUCLEOTIDE SEQUENCE [LARGE SCALE GENOMIC DNA]</scope>
</reference>
<name>A0AAV4VRT7_9ARAC</name>
<comment type="caution">
    <text evidence="1">The sequence shown here is derived from an EMBL/GenBank/DDBJ whole genome shotgun (WGS) entry which is preliminary data.</text>
</comment>
<protein>
    <submittedName>
        <fullName evidence="1">Uncharacterized protein</fullName>
    </submittedName>
</protein>
<accession>A0AAV4VRT7</accession>
<evidence type="ECO:0000313" key="2">
    <source>
        <dbReference type="Proteomes" id="UP001054837"/>
    </source>
</evidence>
<keyword evidence="2" id="KW-1185">Reference proteome</keyword>
<dbReference type="Proteomes" id="UP001054837">
    <property type="component" value="Unassembled WGS sequence"/>
</dbReference>
<evidence type="ECO:0000313" key="1">
    <source>
        <dbReference type="EMBL" id="GIY73117.1"/>
    </source>
</evidence>
<organism evidence="1 2">
    <name type="scientific">Caerostris darwini</name>
    <dbReference type="NCBI Taxonomy" id="1538125"/>
    <lineage>
        <taxon>Eukaryota</taxon>
        <taxon>Metazoa</taxon>
        <taxon>Ecdysozoa</taxon>
        <taxon>Arthropoda</taxon>
        <taxon>Chelicerata</taxon>
        <taxon>Arachnida</taxon>
        <taxon>Araneae</taxon>
        <taxon>Araneomorphae</taxon>
        <taxon>Entelegynae</taxon>
        <taxon>Araneoidea</taxon>
        <taxon>Araneidae</taxon>
        <taxon>Caerostris</taxon>
    </lineage>
</organism>